<proteinExistence type="predicted"/>
<feature type="region of interest" description="Disordered" evidence="4">
    <location>
        <begin position="2241"/>
        <end position="2265"/>
    </location>
</feature>
<evidence type="ECO:0000256" key="2">
    <source>
        <dbReference type="ARBA" id="ARBA00022525"/>
    </source>
</evidence>
<dbReference type="Gene3D" id="2.150.10.10">
    <property type="entry name" value="Serralysin-like metalloprotease, C-terminal"/>
    <property type="match status" value="7"/>
</dbReference>
<evidence type="ECO:0000256" key="1">
    <source>
        <dbReference type="ARBA" id="ARBA00004613"/>
    </source>
</evidence>
<keyword evidence="2" id="KW-0964">Secreted</keyword>
<organism evidence="6 7">
    <name type="scientific">Rhodanobacter glycinis</name>
    <dbReference type="NCBI Taxonomy" id="582702"/>
    <lineage>
        <taxon>Bacteria</taxon>
        <taxon>Pseudomonadati</taxon>
        <taxon>Pseudomonadota</taxon>
        <taxon>Gammaproteobacteria</taxon>
        <taxon>Lysobacterales</taxon>
        <taxon>Rhodanobacteraceae</taxon>
        <taxon>Rhodanobacter</taxon>
    </lineage>
</organism>
<keyword evidence="7" id="KW-1185">Reference proteome</keyword>
<dbReference type="Pfam" id="PF06594">
    <property type="entry name" value="HCBP_related"/>
    <property type="match status" value="2"/>
</dbReference>
<dbReference type="PANTHER" id="PTHR38340">
    <property type="entry name" value="S-LAYER PROTEIN"/>
    <property type="match status" value="1"/>
</dbReference>
<evidence type="ECO:0000256" key="4">
    <source>
        <dbReference type="SAM" id="MobiDB-lite"/>
    </source>
</evidence>
<dbReference type="Gene3D" id="3.40.50.1820">
    <property type="entry name" value="alpha/beta hydrolase"/>
    <property type="match status" value="1"/>
</dbReference>
<dbReference type="InterPro" id="IPR010566">
    <property type="entry name" value="Haemolys_ca-bd"/>
</dbReference>
<dbReference type="GO" id="GO:0005576">
    <property type="term" value="C:extracellular region"/>
    <property type="evidence" value="ECO:0007669"/>
    <property type="project" value="UniProtKB-SubCell"/>
</dbReference>
<evidence type="ECO:0000259" key="5">
    <source>
        <dbReference type="Pfam" id="PF06594"/>
    </source>
</evidence>
<evidence type="ECO:0000256" key="3">
    <source>
        <dbReference type="ARBA" id="ARBA00022837"/>
    </source>
</evidence>
<keyword evidence="3" id="KW-0106">Calcium</keyword>
<dbReference type="RefSeq" id="WP_140656163.1">
    <property type="nucleotide sequence ID" value="NZ_RCZO01000015.1"/>
</dbReference>
<gene>
    <name evidence="6" type="ORF">EAH88_18575</name>
</gene>
<dbReference type="Pfam" id="PF26363">
    <property type="entry name" value="Phospholipase-like"/>
    <property type="match status" value="1"/>
</dbReference>
<dbReference type="SUPFAM" id="SSF51120">
    <property type="entry name" value="beta-Roll"/>
    <property type="match status" value="13"/>
</dbReference>
<dbReference type="SUPFAM" id="SSF53474">
    <property type="entry name" value="alpha/beta-Hydrolases"/>
    <property type="match status" value="1"/>
</dbReference>
<feature type="domain" description="Haemolysin-type calcium binding-related" evidence="5">
    <location>
        <begin position="1254"/>
        <end position="1294"/>
    </location>
</feature>
<comment type="subcellular location">
    <subcellularLocation>
        <location evidence="1">Secreted</location>
    </subcellularLocation>
</comment>
<protein>
    <recommendedName>
        <fullName evidence="5">Haemolysin-type calcium binding-related domain-containing protein</fullName>
    </recommendedName>
</protein>
<dbReference type="GO" id="GO:0005509">
    <property type="term" value="F:calcium ion binding"/>
    <property type="evidence" value="ECO:0007669"/>
    <property type="project" value="InterPro"/>
</dbReference>
<reference evidence="6 7" key="1">
    <citation type="journal article" date="2019" name="Environ. Microbiol.">
        <title>Species interactions and distinct microbial communities in high Arctic permafrost affected cryosols are associated with the CH4 and CO2 gas fluxes.</title>
        <authorList>
            <person name="Altshuler I."/>
            <person name="Hamel J."/>
            <person name="Turney S."/>
            <person name="Magnuson E."/>
            <person name="Levesque R."/>
            <person name="Greer C."/>
            <person name="Whyte L.G."/>
        </authorList>
    </citation>
    <scope>NUCLEOTIDE SEQUENCE [LARGE SCALE GENOMIC DNA]</scope>
    <source>
        <strain evidence="6 7">S13Y</strain>
    </source>
</reference>
<feature type="domain" description="Haemolysin-type calcium binding-related" evidence="5">
    <location>
        <begin position="2189"/>
        <end position="2230"/>
    </location>
</feature>
<evidence type="ECO:0000313" key="7">
    <source>
        <dbReference type="Proteomes" id="UP000319486"/>
    </source>
</evidence>
<dbReference type="EMBL" id="RCZO01000015">
    <property type="protein sequence ID" value="TPG04115.1"/>
    <property type="molecule type" value="Genomic_DNA"/>
</dbReference>
<name>A0A502BSC0_9GAMM</name>
<sequence>MNQAIDKLDGIDALLNGDTEDFSNLSHNTAYYTPEAAASVAPAANSLENMIGLSDLIYSDGGLFSRGTLPSINDIVTVNGTKYSVIDKEDDPSGYQGLTLYDIASNIIIVVSKGTQTVQNFWTDAVMATATINNQWTAAYALGSRVADKAAALGVTTIYATGHSLGGSLTQMLAARFGWQGYTFNAYGADEVYQKLVQLGLVPPVNPNAHITNYRTMFDLVSDASTQIGNSMITFESPQDVSLLGSFYDFFNPLASLAADFLLTVGEDHGVGNFHGSKDLKGALLGSGNNVYTLAPGITAPPPSPQLVAIAADIVSSMAELIHLGLEAIPGVGPFESGNLSLQQSAEEVGQFIANEPVSGIKVIVPSDPSLLSHALDPAAANNAYRASLASLSPAVLQGLDPSSFINAGLWAPGQTTGLTKDYLVARNDMIQAMLAIDGGGQAGSGQISTNNANSYVYTDLARLPSPLYTLNGQGGSTYDVVFAGSTDTGLTAAPGAYAELFGGAGNDILFGGTVGSTLQGGAGNDDYIIDGDGSGVDAILDTDGQGKVEWKSGGTTQVLTGGNEVAGTSAWKSADGTITYSLGLAADGSTELEITGKNKIAYIDDFTNGEFGITLGVASAEPTGPINLASLTQTQYTDHVEYQDQNGRSANNLDDIFGVSTVGGKYNVIEGDWNAGYINVGDGNNIAFAGDLRYTAATEILDYPISVTIQGGSGNQLLVGMGNGDETIIGGNLGSDATAWDTIDGGGANGLLVGGSQSSLIFGGTGADTLIAGSTASGSTEPSPTTIAIAGLSFWGSSIDSGNGAANVTGEPGLGIPAFSDPGNFQIDLSLSQLDGSYAAPIGLLGSSLNSGSEDGPSTLPGSLLIGGTGSDYLIGNRGDDTLMGGTPTSPITGVVDEVLLGGAGADLIYGGSGTELIYADMSPGAVVGWANLDPTSVDTIHGGSGNEYIYGSGGNDVIYGSTGNYTIYVGNGNSYVETGSGSSIVYGGTGNDTIVVDGSSDSIQTGDGNSYVRAGGTQSTISTGAGNDTIEAAGGTSLISEGSGHTTVVAGPSTGSDTIQSSLGGTTVRLVGGLTESVAVVRDVNGDLVLSDPGFDTQITVAGYFVNGAEVSLQFEDGTTWGAPEILQASMTPRADGGNDTLIGSSGNDSITAGYGDTLIVGTSGSNTLTGGAGNDTIRGGSGADTIQGGSGTTQIMGGAGLETYVFNIGDGSDTIAESTATAGTDALSFGSGIVSSQVIFSHISSTNDLLVSLGTASPSTITISNFFATGVNQHDVGTFKFSDGTTLTQAQVLQKTGAINGTSGNDTLTGFGTVNYFDGKGGNDVENGISSNDTFVFNPGYGHLEILEGYAPNAGSVLLLGAGITASSLHVTSDRSNMDLTDGISGDQIQLDRVFWFDSYQGGVPAVQFADGTTLTATQLYQMEITGGTSGSDTLSGTASADYLDGKGGNDLEEGNGGNDTFVFNAGYGYLEITEDHNRLGNDQPVLQLGAGITASSLRVTAVDKSNLSSLYVTDGVMGDQIKLNNEASPSSEVGIQLADGTALTDVQLLQMAIDAEATAGNDTISGYGGSDLIDGKGGNDLVVDYSSEDTFVFDPGYGNLEISNSADTGTNETVLSLGAGITAQSLHVTSDGYSLYLTDGISGDRIKFDYMVEWGGFGHYGVSSLQLADGSTIDTAQLIQMELSNASSQNDTLSGSMGDDYIDGKGGSDLIYDNGGNDTVVFNAGYGHLEIAKQLHEYSSTGLTTIKLGVGISESSIQVRELLPLHTENVSGYVGSELVLTDGVTGDQITIDGSADYYDYFGNGSTPQVQFADGSILTGDQLLQRAIQLNATTSNDTLVGSSAADTIDGKGGDDEAIGNGGNDTFVFNAGYGNLDIVERHVNSPQSVLKLGAGITVSNLRADEESPNLQGGWSVVLYDGIRGDQITLDGMLDINGGGYGGVSLVQFADGTTLSAAQVSDMAYNRLSAAQEHPVLNVDTITGSAGSDNLLGTLGSDYFVGMGGNDTEQGGGGNDTFVFNSGYGHLEINEQYSSQFTPVLLFGPGILTSKLLVMTDGTSLYLTDGIGTDQVTLDNEYSSQDPNAATEVQFADGEVLAGSQLEEMALWPVTGTTGSDALVGTSKAERLDGKGGGDSVDGGGGNDVFVFNAGYGQLQINEQYTSDQAPVLLLGAGIALSDLVVQTNGTDLYLTDAVSNDRVTLAGGFANSGSNGVTKVQFADGTVLTDTQLDQMAGQLLDGTTGNDTLSGTPNADRIDGKGGSDSVTGGGGNDTFIFNSGYGYLEINEGFASDEQPVLQLGAGITLTTLHVTKSGSNILLTDGVGGDQITLDTMSTSSTYGVATVQLTDGTTLTRSQLIQMETIGTPGNDTLQGTSGGDLFDGRGGNDSLVGGGGNDTFIFNAGYGHLEINETHTSSQHPVLQLGAGISASALHVTEISNNLLLTDGVSGDQITLDTMWSSTTHGVATVQLADGTTLTRSQLIQMEMTGTMGNDTLQGTSGADLLDGDGGNDSVVGGGGNDTFVFNTGYGDLEINESFTSSQHPVLQLGAGITASTLRVVKSGNNLLLTDGISGDQVTLDSMSSSSTHGVATVQLADGTTLTRSQLIQMETIGTTGNDTLQGTSAAELIDGKGGNDSVVGGGGNDTFVFNSGYGQLVINETHTSTQTPVLQFGAGITTSTLVITKSGSNLVLTDGVAGDQVTLNNMSSSSTSGVATVKLADGTTLTRSQLIQRETAAVVKTPSAPLATSDNTPLLQINPLIHAIAAYMGNGGGGGMTSAVIPPATTDVMLHAAA</sequence>
<dbReference type="Pfam" id="PF00353">
    <property type="entry name" value="HemolysinCabind"/>
    <property type="match status" value="20"/>
</dbReference>
<dbReference type="InterPro" id="IPR001343">
    <property type="entry name" value="Hemolysn_Ca-bd"/>
</dbReference>
<comment type="caution">
    <text evidence="6">The sequence shown here is derived from an EMBL/GenBank/DDBJ whole genome shotgun (WGS) entry which is preliminary data.</text>
</comment>
<evidence type="ECO:0000313" key="6">
    <source>
        <dbReference type="EMBL" id="TPG04115.1"/>
    </source>
</evidence>
<accession>A0A502BSC0</accession>
<dbReference type="InterPro" id="IPR029058">
    <property type="entry name" value="AB_hydrolase_fold"/>
</dbReference>
<dbReference type="PRINTS" id="PR00313">
    <property type="entry name" value="CABNDNGRPT"/>
</dbReference>
<feature type="compositionally biased region" description="Polar residues" evidence="4">
    <location>
        <begin position="2241"/>
        <end position="2252"/>
    </location>
</feature>
<dbReference type="InterPro" id="IPR011049">
    <property type="entry name" value="Serralysin-like_metalloprot_C"/>
</dbReference>
<dbReference type="PANTHER" id="PTHR38340:SF1">
    <property type="entry name" value="S-LAYER PROTEIN"/>
    <property type="match status" value="1"/>
</dbReference>
<dbReference type="Proteomes" id="UP000319486">
    <property type="component" value="Unassembled WGS sequence"/>
</dbReference>
<dbReference type="InterPro" id="IPR050557">
    <property type="entry name" value="RTX_toxin/Mannuronan_C5-epim"/>
</dbReference>